<dbReference type="SUPFAM" id="SSF56784">
    <property type="entry name" value="HAD-like"/>
    <property type="match status" value="1"/>
</dbReference>
<dbReference type="PANTHER" id="PTHR19288">
    <property type="entry name" value="4-NITROPHENYLPHOSPHATASE-RELATED"/>
    <property type="match status" value="1"/>
</dbReference>
<dbReference type="EMBL" id="KN840526">
    <property type="protein sequence ID" value="KIP06081.1"/>
    <property type="molecule type" value="Genomic_DNA"/>
</dbReference>
<dbReference type="STRING" id="745531.A0A0C3RWQ5"/>
<protein>
    <submittedName>
        <fullName evidence="1">Uncharacterized protein</fullName>
    </submittedName>
</protein>
<proteinExistence type="predicted"/>
<dbReference type="HOGENOM" id="CLU_043473_4_0_1"/>
<evidence type="ECO:0000313" key="2">
    <source>
        <dbReference type="Proteomes" id="UP000053257"/>
    </source>
</evidence>
<gene>
    <name evidence="1" type="ORF">PHLGIDRAFT_107411</name>
</gene>
<dbReference type="GO" id="GO:0005737">
    <property type="term" value="C:cytoplasm"/>
    <property type="evidence" value="ECO:0007669"/>
    <property type="project" value="TreeGrafter"/>
</dbReference>
<dbReference type="OrthoDB" id="426235at2759"/>
<dbReference type="InterPro" id="IPR023214">
    <property type="entry name" value="HAD_sf"/>
</dbReference>
<dbReference type="Proteomes" id="UP000053257">
    <property type="component" value="Unassembled WGS sequence"/>
</dbReference>
<organism evidence="1 2">
    <name type="scientific">Phlebiopsis gigantea (strain 11061_1 CR5-6)</name>
    <name type="common">White-rot fungus</name>
    <name type="synonym">Peniophora gigantea</name>
    <dbReference type="NCBI Taxonomy" id="745531"/>
    <lineage>
        <taxon>Eukaryota</taxon>
        <taxon>Fungi</taxon>
        <taxon>Dikarya</taxon>
        <taxon>Basidiomycota</taxon>
        <taxon>Agaricomycotina</taxon>
        <taxon>Agaricomycetes</taxon>
        <taxon>Polyporales</taxon>
        <taxon>Phanerochaetaceae</taxon>
        <taxon>Phlebiopsis</taxon>
    </lineage>
</organism>
<dbReference type="Gene3D" id="3.40.50.1000">
    <property type="entry name" value="HAD superfamily/HAD-like"/>
    <property type="match status" value="2"/>
</dbReference>
<dbReference type="Pfam" id="PF13344">
    <property type="entry name" value="Hydrolase_6"/>
    <property type="match status" value="1"/>
</dbReference>
<name>A0A0C3RWQ5_PHLG1</name>
<evidence type="ECO:0000313" key="1">
    <source>
        <dbReference type="EMBL" id="KIP06081.1"/>
    </source>
</evidence>
<sequence length="317" mass="34056">MTGTFRTRPPIRALLIDLSGTLHVGSSPTPGAVEALNRLRHVAPLDTDKPLPFKFCSNTSKEGRDQLKTRLRGMGFELKGDVGQGSGEKSQSREMWTSLGAVSALLKRRDLSRPYCLLEPSAREEILRDLPGPSHASKDEAEYDSVVIGLAPSLLSYANLNTAFRILLASPQPPLIATHRAKYIRVASDSQDASRAQDSASLSLGPGPFVAALEAATGVQAEAVGKPTRAFFETVISDFSFETLSDTFSEDARIAIVGDDVETDLGGGAVELGLWRVLVKTGKYRPGDETKPGITPPDEVFGNFKEFVDSLLGGDNL</sequence>
<dbReference type="GO" id="GO:0016791">
    <property type="term" value="F:phosphatase activity"/>
    <property type="evidence" value="ECO:0007669"/>
    <property type="project" value="TreeGrafter"/>
</dbReference>
<dbReference type="PANTHER" id="PTHR19288:SF46">
    <property type="entry name" value="HALOACID DEHALOGENASE-LIKE HYDROLASE DOMAIN-CONTAINING PROTEIN 2"/>
    <property type="match status" value="1"/>
</dbReference>
<accession>A0A0C3RWQ5</accession>
<dbReference type="InterPro" id="IPR006357">
    <property type="entry name" value="HAD-SF_hydro_IIA"/>
</dbReference>
<reference evidence="1 2" key="1">
    <citation type="journal article" date="2014" name="PLoS Genet.">
        <title>Analysis of the Phlebiopsis gigantea genome, transcriptome and secretome provides insight into its pioneer colonization strategies of wood.</title>
        <authorList>
            <person name="Hori C."/>
            <person name="Ishida T."/>
            <person name="Igarashi K."/>
            <person name="Samejima M."/>
            <person name="Suzuki H."/>
            <person name="Master E."/>
            <person name="Ferreira P."/>
            <person name="Ruiz-Duenas F.J."/>
            <person name="Held B."/>
            <person name="Canessa P."/>
            <person name="Larrondo L.F."/>
            <person name="Schmoll M."/>
            <person name="Druzhinina I.S."/>
            <person name="Kubicek C.P."/>
            <person name="Gaskell J.A."/>
            <person name="Kersten P."/>
            <person name="St John F."/>
            <person name="Glasner J."/>
            <person name="Sabat G."/>
            <person name="Splinter BonDurant S."/>
            <person name="Syed K."/>
            <person name="Yadav J."/>
            <person name="Mgbeahuruike A.C."/>
            <person name="Kovalchuk A."/>
            <person name="Asiegbu F.O."/>
            <person name="Lackner G."/>
            <person name="Hoffmeister D."/>
            <person name="Rencoret J."/>
            <person name="Gutierrez A."/>
            <person name="Sun H."/>
            <person name="Lindquist E."/>
            <person name="Barry K."/>
            <person name="Riley R."/>
            <person name="Grigoriev I.V."/>
            <person name="Henrissat B."/>
            <person name="Kues U."/>
            <person name="Berka R.M."/>
            <person name="Martinez A.T."/>
            <person name="Covert S.F."/>
            <person name="Blanchette R.A."/>
            <person name="Cullen D."/>
        </authorList>
    </citation>
    <scope>NUCLEOTIDE SEQUENCE [LARGE SCALE GENOMIC DNA]</scope>
    <source>
        <strain evidence="1 2">11061_1 CR5-6</strain>
    </source>
</reference>
<dbReference type="Pfam" id="PF13242">
    <property type="entry name" value="Hydrolase_like"/>
    <property type="match status" value="1"/>
</dbReference>
<keyword evidence="2" id="KW-1185">Reference proteome</keyword>
<dbReference type="InterPro" id="IPR036412">
    <property type="entry name" value="HAD-like_sf"/>
</dbReference>
<dbReference type="AlphaFoldDB" id="A0A0C3RWQ5"/>